<accession>A0A0M8ML80</accession>
<dbReference type="Proteomes" id="UP000037755">
    <property type="component" value="Unassembled WGS sequence"/>
</dbReference>
<dbReference type="AlphaFoldDB" id="A0A0M8ML80"/>
<comment type="caution">
    <text evidence="2">The sequence shown here is derived from an EMBL/GenBank/DDBJ whole genome shotgun (WGS) entry which is preliminary data.</text>
</comment>
<feature type="transmembrane region" description="Helical" evidence="1">
    <location>
        <begin position="6"/>
        <end position="27"/>
    </location>
</feature>
<keyword evidence="1" id="KW-0812">Transmembrane</keyword>
<keyword evidence="1" id="KW-1133">Transmembrane helix</keyword>
<feature type="transmembrane region" description="Helical" evidence="1">
    <location>
        <begin position="164"/>
        <end position="184"/>
    </location>
</feature>
<dbReference type="PATRIC" id="fig|1202724.3.peg.3848"/>
<keyword evidence="1" id="KW-0472">Membrane</keyword>
<protein>
    <submittedName>
        <fullName evidence="2">Uncharacterized protein</fullName>
    </submittedName>
</protein>
<name>A0A0M8ML80_9FLAO</name>
<feature type="transmembrane region" description="Helical" evidence="1">
    <location>
        <begin position="94"/>
        <end position="114"/>
    </location>
</feature>
<dbReference type="STRING" id="1202724.AM493_18535"/>
<feature type="transmembrane region" description="Helical" evidence="1">
    <location>
        <begin position="190"/>
        <end position="209"/>
    </location>
</feature>
<keyword evidence="3" id="KW-1185">Reference proteome</keyword>
<sequence length="221" mass="25750">MTPREISELLADCTPVILTIGLVAGCINFKKLGPLQKLVMAYLALMFVTDLLSDYIGYKWGNNFIMLHIYSLTELGFMIYLYQKVMFRKRHLPLLILGILGLVYITAEIALLYVFNQIVVKDFQPYAKVVDNFIIILMALAYMQERMNRFREQQWGNFRLNMAFLVYFTVNTVFFLPFNFMVNASSDVKFYFWTGHVSLLILLYSYLGFKMLKIPSKAMLA</sequence>
<dbReference type="EMBL" id="LIYD01000005">
    <property type="protein sequence ID" value="KOS07828.1"/>
    <property type="molecule type" value="Genomic_DNA"/>
</dbReference>
<feature type="transmembrane region" description="Helical" evidence="1">
    <location>
        <begin position="64"/>
        <end position="82"/>
    </location>
</feature>
<evidence type="ECO:0000313" key="2">
    <source>
        <dbReference type="EMBL" id="KOS07828.1"/>
    </source>
</evidence>
<proteinExistence type="predicted"/>
<organism evidence="2 3">
    <name type="scientific">Flavobacterium akiainvivens</name>
    <dbReference type="NCBI Taxonomy" id="1202724"/>
    <lineage>
        <taxon>Bacteria</taxon>
        <taxon>Pseudomonadati</taxon>
        <taxon>Bacteroidota</taxon>
        <taxon>Flavobacteriia</taxon>
        <taxon>Flavobacteriales</taxon>
        <taxon>Flavobacteriaceae</taxon>
        <taxon>Flavobacterium</taxon>
    </lineage>
</organism>
<evidence type="ECO:0000313" key="3">
    <source>
        <dbReference type="Proteomes" id="UP000037755"/>
    </source>
</evidence>
<reference evidence="2 3" key="1">
    <citation type="submission" date="2015-08" db="EMBL/GenBank/DDBJ databases">
        <title>Whole genome sequence of Flavobacterium akiainvivens IK-1T, from decaying Wikstroemia oahuensis, an endemic Hawaiian shrub.</title>
        <authorList>
            <person name="Wan X."/>
            <person name="Hou S."/>
            <person name="Saito J."/>
            <person name="Donachie S."/>
        </authorList>
    </citation>
    <scope>NUCLEOTIDE SEQUENCE [LARGE SCALE GENOMIC DNA]</scope>
    <source>
        <strain evidence="2 3">IK-1</strain>
    </source>
</reference>
<gene>
    <name evidence="2" type="ORF">AM493_18535</name>
</gene>
<dbReference type="PROSITE" id="PS51257">
    <property type="entry name" value="PROKAR_LIPOPROTEIN"/>
    <property type="match status" value="1"/>
</dbReference>
<evidence type="ECO:0000256" key="1">
    <source>
        <dbReference type="SAM" id="Phobius"/>
    </source>
</evidence>
<feature type="transmembrane region" description="Helical" evidence="1">
    <location>
        <begin position="126"/>
        <end position="143"/>
    </location>
</feature>